<keyword evidence="3" id="KW-0274">FAD</keyword>
<dbReference type="Proteomes" id="UP000001803">
    <property type="component" value="Chromosome"/>
</dbReference>
<evidence type="ECO:0000256" key="2">
    <source>
        <dbReference type="ARBA" id="ARBA00022729"/>
    </source>
</evidence>
<dbReference type="STRING" id="565034.BHWA1_00252"/>
<dbReference type="AlphaFoldDB" id="A0A3B6V863"/>
<dbReference type="Gene3D" id="3.50.50.60">
    <property type="entry name" value="FAD/NAD(P)-binding domain"/>
    <property type="match status" value="2"/>
</dbReference>
<evidence type="ECO:0000256" key="5">
    <source>
        <dbReference type="ARBA" id="ARBA00023027"/>
    </source>
</evidence>
<keyword evidence="1" id="KW-0285">Flavoprotein</keyword>
<keyword evidence="4" id="KW-0521">NADP</keyword>
<proteinExistence type="predicted"/>
<dbReference type="PANTHER" id="PTHR46091:SF3">
    <property type="entry name" value="AMINE OXIDASE DOMAIN-CONTAINING PROTEIN"/>
    <property type="match status" value="1"/>
</dbReference>
<evidence type="ECO:0000313" key="8">
    <source>
        <dbReference type="EMBL" id="ACN82752.1"/>
    </source>
</evidence>
<keyword evidence="6" id="KW-0812">Transmembrane</keyword>
<evidence type="ECO:0000259" key="7">
    <source>
        <dbReference type="Pfam" id="PF01593"/>
    </source>
</evidence>
<keyword evidence="2" id="KW-0732">Signal</keyword>
<dbReference type="SUPFAM" id="SSF51905">
    <property type="entry name" value="FAD/NAD(P)-binding domain"/>
    <property type="match status" value="1"/>
</dbReference>
<dbReference type="Pfam" id="PF01593">
    <property type="entry name" value="Amino_oxidase"/>
    <property type="match status" value="1"/>
</dbReference>
<keyword evidence="9" id="KW-1185">Reference proteome</keyword>
<dbReference type="KEGG" id="bhy:BHWA1_00252"/>
<gene>
    <name evidence="8" type="ordered locus">BHWA1_00252</name>
</gene>
<reference evidence="8 9" key="1">
    <citation type="journal article" date="2009" name="PLoS ONE">
        <title>Genome sequence of the pathogenic intestinal spirochete Brachyspira hyodysenteriae reveals adaptations to its lifestyle in the porcine large intestine.</title>
        <authorList>
            <person name="Bellgard M.I."/>
            <person name="Wanchanthuek P."/>
            <person name="La T."/>
            <person name="Ryan K."/>
            <person name="Moolhuijzen P."/>
            <person name="Albertyn Z."/>
            <person name="Shaban B."/>
            <person name="Motro Y."/>
            <person name="Dunn D.S."/>
            <person name="Schibeci D."/>
            <person name="Hunter A."/>
            <person name="Barrero R."/>
            <person name="Phillips N.D."/>
            <person name="Hampson D.J."/>
        </authorList>
    </citation>
    <scope>NUCLEOTIDE SEQUENCE [LARGE SCALE GENOMIC DNA]</scope>
    <source>
        <strain evidence="9">ATCC 49526 / WA1</strain>
    </source>
</reference>
<dbReference type="InterPro" id="IPR052206">
    <property type="entry name" value="Retinol_saturase"/>
</dbReference>
<evidence type="ECO:0000256" key="1">
    <source>
        <dbReference type="ARBA" id="ARBA00022630"/>
    </source>
</evidence>
<feature type="domain" description="Amine oxidase" evidence="7">
    <location>
        <begin position="23"/>
        <end position="514"/>
    </location>
</feature>
<protein>
    <submittedName>
        <fullName evidence="8">Phytoene dehydrogenase-like protein</fullName>
    </submittedName>
</protein>
<dbReference type="EMBL" id="CP001357">
    <property type="protein sequence ID" value="ACN82752.1"/>
    <property type="molecule type" value="Genomic_DNA"/>
</dbReference>
<evidence type="ECO:0000313" key="9">
    <source>
        <dbReference type="Proteomes" id="UP000001803"/>
    </source>
</evidence>
<name>A0A3B6V863_BRAHW</name>
<accession>A0A3B6V863</accession>
<sequence length="550" mass="62809">MIKEYINMTNNNKYDIVIIGSGLGGLTSGAYLAKKGKKVLVLESHNIVGGCATVYKRKNVKFEVGLHEMDMAKKSRDGKYPILKQLGIYDRVDFVKLPQTWRIKTESTDLVIPEGYQNVMNTLEKEFPEEKGGIRKYFGGLSRIMYMIRRLPYDLKFFDFLFYPITTFPMNLYHLFTQKKLGNVLDSIIKSDKLKRILNINITYYHDNPYEFTWYYHACAQGGYYNQACFIKGGSQNLSNALADIIRENGGEVRVSSEVKKINVKGNIAEGVTYFDKRAKEEVTVNADYVIANAAPKVVYDELLPKGYEDKRINKLKNSVSLYTVYIIFKKKFTELYPNNAYSTFISTEKMLNTPFKEDAKGQRNIPVEDRNFVFVDYSTIDSGLVEEGDERSFAVLTGPSYLDEWKDLSDEDYKAKKKELAEKLIDRAEKHYPGFRDNIEYYEVATPKTIKRYIKTPEGTAYGFVQDGYLKKSRSVRVSPTVKNLHFASAWGFPGGGFTGAIMSGYLAARNILFPIKPYIVLRILLCAAFGTAVGTAHHWIPALMNLFK</sequence>
<organism evidence="8 9">
    <name type="scientific">Brachyspira hyodysenteriae (strain ATCC 49526 / WA1)</name>
    <dbReference type="NCBI Taxonomy" id="565034"/>
    <lineage>
        <taxon>Bacteria</taxon>
        <taxon>Pseudomonadati</taxon>
        <taxon>Spirochaetota</taxon>
        <taxon>Spirochaetia</taxon>
        <taxon>Brachyspirales</taxon>
        <taxon>Brachyspiraceae</taxon>
        <taxon>Brachyspira</taxon>
    </lineage>
</organism>
<feature type="transmembrane region" description="Helical" evidence="6">
    <location>
        <begin position="486"/>
        <end position="509"/>
    </location>
</feature>
<feature type="transmembrane region" description="Helical" evidence="6">
    <location>
        <begin position="521"/>
        <end position="542"/>
    </location>
</feature>
<dbReference type="InterPro" id="IPR036188">
    <property type="entry name" value="FAD/NAD-bd_sf"/>
</dbReference>
<dbReference type="PRINTS" id="PR00420">
    <property type="entry name" value="RNGMNOXGNASE"/>
</dbReference>
<evidence type="ECO:0000256" key="3">
    <source>
        <dbReference type="ARBA" id="ARBA00022827"/>
    </source>
</evidence>
<keyword evidence="6" id="KW-0472">Membrane</keyword>
<dbReference type="InterPro" id="IPR002937">
    <property type="entry name" value="Amino_oxidase"/>
</dbReference>
<keyword evidence="5" id="KW-0520">NAD</keyword>
<keyword evidence="6" id="KW-1133">Transmembrane helix</keyword>
<dbReference type="RefSeq" id="WP_012669805.1">
    <property type="nucleotide sequence ID" value="NC_012225.1"/>
</dbReference>
<dbReference type="GO" id="GO:0016491">
    <property type="term" value="F:oxidoreductase activity"/>
    <property type="evidence" value="ECO:0007669"/>
    <property type="project" value="InterPro"/>
</dbReference>
<dbReference type="PANTHER" id="PTHR46091">
    <property type="entry name" value="BLR7054 PROTEIN"/>
    <property type="match status" value="1"/>
</dbReference>
<evidence type="ECO:0000256" key="4">
    <source>
        <dbReference type="ARBA" id="ARBA00022857"/>
    </source>
</evidence>
<evidence type="ECO:0000256" key="6">
    <source>
        <dbReference type="SAM" id="Phobius"/>
    </source>
</evidence>